<reference evidence="2" key="1">
    <citation type="journal article" date="2021" name="New Phytol.">
        <title>Evolutionary innovations through gain and loss of genes in the ectomycorrhizal Boletales.</title>
        <authorList>
            <person name="Wu G."/>
            <person name="Miyauchi S."/>
            <person name="Morin E."/>
            <person name="Kuo A."/>
            <person name="Drula E."/>
            <person name="Varga T."/>
            <person name="Kohler A."/>
            <person name="Feng B."/>
            <person name="Cao Y."/>
            <person name="Lipzen A."/>
            <person name="Daum C."/>
            <person name="Hundley H."/>
            <person name="Pangilinan J."/>
            <person name="Johnson J."/>
            <person name="Barry K."/>
            <person name="LaButti K."/>
            <person name="Ng V."/>
            <person name="Ahrendt S."/>
            <person name="Min B."/>
            <person name="Choi I.G."/>
            <person name="Park H."/>
            <person name="Plett J.M."/>
            <person name="Magnuson J."/>
            <person name="Spatafora J.W."/>
            <person name="Nagy L.G."/>
            <person name="Henrissat B."/>
            <person name="Grigoriev I.V."/>
            <person name="Yang Z.L."/>
            <person name="Xu J."/>
            <person name="Martin F.M."/>
        </authorList>
    </citation>
    <scope>NUCLEOTIDE SEQUENCE</scope>
    <source>
        <strain evidence="2">KKN 215</strain>
    </source>
</reference>
<organism evidence="2 3">
    <name type="scientific">Cristinia sonorae</name>
    <dbReference type="NCBI Taxonomy" id="1940300"/>
    <lineage>
        <taxon>Eukaryota</taxon>
        <taxon>Fungi</taxon>
        <taxon>Dikarya</taxon>
        <taxon>Basidiomycota</taxon>
        <taxon>Agaricomycotina</taxon>
        <taxon>Agaricomycetes</taxon>
        <taxon>Agaricomycetidae</taxon>
        <taxon>Agaricales</taxon>
        <taxon>Pleurotineae</taxon>
        <taxon>Stephanosporaceae</taxon>
        <taxon>Cristinia</taxon>
    </lineage>
</organism>
<comment type="caution">
    <text evidence="2">The sequence shown here is derived from an EMBL/GenBank/DDBJ whole genome shotgun (WGS) entry which is preliminary data.</text>
</comment>
<dbReference type="EMBL" id="JAEVFJ010000062">
    <property type="protein sequence ID" value="KAH8077749.1"/>
    <property type="molecule type" value="Genomic_DNA"/>
</dbReference>
<dbReference type="Proteomes" id="UP000813824">
    <property type="component" value="Unassembled WGS sequence"/>
</dbReference>
<name>A0A8K0UFM9_9AGAR</name>
<accession>A0A8K0UFM9</accession>
<sequence length="100" mass="10876">MCLHFGSMVVAILHAIPPLSWHCMVQGNFAFAHRHTDTHIYRQLTFISIPAGRAVSSCPLLLFASVAHWAVALSRYPGTGHVAKTVCEASTASLVPHTVR</sequence>
<feature type="chain" id="PRO_5035428392" description="Secreted protein" evidence="1">
    <location>
        <begin position="23"/>
        <end position="100"/>
    </location>
</feature>
<evidence type="ECO:0000313" key="3">
    <source>
        <dbReference type="Proteomes" id="UP000813824"/>
    </source>
</evidence>
<gene>
    <name evidence="2" type="ORF">BXZ70DRAFT_695254</name>
</gene>
<protein>
    <recommendedName>
        <fullName evidence="4">Secreted protein</fullName>
    </recommendedName>
</protein>
<keyword evidence="3" id="KW-1185">Reference proteome</keyword>
<keyword evidence="1" id="KW-0732">Signal</keyword>
<proteinExistence type="predicted"/>
<dbReference type="AlphaFoldDB" id="A0A8K0UFM9"/>
<evidence type="ECO:0008006" key="4">
    <source>
        <dbReference type="Google" id="ProtNLM"/>
    </source>
</evidence>
<evidence type="ECO:0000313" key="2">
    <source>
        <dbReference type="EMBL" id="KAH8077749.1"/>
    </source>
</evidence>
<evidence type="ECO:0000256" key="1">
    <source>
        <dbReference type="SAM" id="SignalP"/>
    </source>
</evidence>
<feature type="signal peptide" evidence="1">
    <location>
        <begin position="1"/>
        <end position="22"/>
    </location>
</feature>